<dbReference type="PROSITE" id="PS51892">
    <property type="entry name" value="SUBTILASE"/>
    <property type="match status" value="1"/>
</dbReference>
<dbReference type="PANTHER" id="PTHR43806">
    <property type="entry name" value="PEPTIDASE S8"/>
    <property type="match status" value="1"/>
</dbReference>
<gene>
    <name evidence="11" type="ORF">ACI2L5_43050</name>
</gene>
<dbReference type="Gene3D" id="3.40.50.200">
    <property type="entry name" value="Peptidase S8/S53 domain"/>
    <property type="match status" value="1"/>
</dbReference>
<dbReference type="PANTHER" id="PTHR43806:SF11">
    <property type="entry name" value="CEREVISIN-RELATED"/>
    <property type="match status" value="1"/>
</dbReference>
<evidence type="ECO:0000256" key="4">
    <source>
        <dbReference type="ARBA" id="ARBA00022825"/>
    </source>
</evidence>
<feature type="signal peptide" evidence="8">
    <location>
        <begin position="1"/>
        <end position="32"/>
    </location>
</feature>
<dbReference type="InterPro" id="IPR023828">
    <property type="entry name" value="Peptidase_S8_Ser-AS"/>
</dbReference>
<dbReference type="SUPFAM" id="SSF52743">
    <property type="entry name" value="Subtilisin-like"/>
    <property type="match status" value="1"/>
</dbReference>
<dbReference type="InterPro" id="IPR000209">
    <property type="entry name" value="Peptidase_S8/S53_dom"/>
</dbReference>
<evidence type="ECO:0000313" key="11">
    <source>
        <dbReference type="EMBL" id="MFK4271640.1"/>
    </source>
</evidence>
<feature type="active site" description="Charge relay system" evidence="5">
    <location>
        <position position="203"/>
    </location>
</feature>
<evidence type="ECO:0000256" key="1">
    <source>
        <dbReference type="ARBA" id="ARBA00011073"/>
    </source>
</evidence>
<evidence type="ECO:0000256" key="6">
    <source>
        <dbReference type="RuleBase" id="RU003355"/>
    </source>
</evidence>
<feature type="active site" description="Charge relay system" evidence="5">
    <location>
        <position position="170"/>
    </location>
</feature>
<keyword evidence="12" id="KW-1185">Reference proteome</keyword>
<evidence type="ECO:0000256" key="8">
    <source>
        <dbReference type="SAM" id="SignalP"/>
    </source>
</evidence>
<sequence length="412" mass="42272">MPHTSAGLRRRAWAVVAGITAAVLGAAMPSAAAARAVTAARADTAATAATADGSYIVTLKKGARGLRADSEGGRELAARYGARISRTYSTALNGYAVRANGTQAERLAADPHIASVAPDARVSLRTRQQHSQQHPQSWGLDRIDQPDRTLDASYTSPRSAGRGTTIYVLDTGVRTTHRDFGGRARSGWDFVANDAVAEDGNGHGTHIAATAAGSAYGVAKRADIVAVKVLDDTGQGTSAQVLAGLDWVMKHAHKPAVVNLSLGATQEAPIPEWDEAVRSGIASGLTFTVAAGNQDRSAGSYSPGRVAGAITVGSTDRDDRRSAFSNWGPAVDLFAPGERIVSASNTSDTGTKVMSGTSMAAPHAAGAAALYLADHPRATPAQVSAALTAHAAKGKVRNAGTGSPNRLLQVGS</sequence>
<feature type="domain" description="Peptidase S8/S53" evidence="9">
    <location>
        <begin position="161"/>
        <end position="394"/>
    </location>
</feature>
<evidence type="ECO:0000313" key="12">
    <source>
        <dbReference type="Proteomes" id="UP001620295"/>
    </source>
</evidence>
<dbReference type="InterPro" id="IPR034193">
    <property type="entry name" value="PCSK9_ProteinaseK-like"/>
</dbReference>
<reference evidence="11 12" key="1">
    <citation type="submission" date="2024-11" db="EMBL/GenBank/DDBJ databases">
        <title>The Natural Products Discovery Center: Release of the First 8490 Sequenced Strains for Exploring Actinobacteria Biosynthetic Diversity.</title>
        <authorList>
            <person name="Kalkreuter E."/>
            <person name="Kautsar S.A."/>
            <person name="Yang D."/>
            <person name="Bader C.D."/>
            <person name="Teijaro C.N."/>
            <person name="Fluegel L."/>
            <person name="Davis C.M."/>
            <person name="Simpson J.R."/>
            <person name="Lauterbach L."/>
            <person name="Steele A.D."/>
            <person name="Gui C."/>
            <person name="Meng S."/>
            <person name="Li G."/>
            <person name="Viehrig K."/>
            <person name="Ye F."/>
            <person name="Su P."/>
            <person name="Kiefer A.F."/>
            <person name="Nichols A."/>
            <person name="Cepeda A.J."/>
            <person name="Yan W."/>
            <person name="Fan B."/>
            <person name="Jiang Y."/>
            <person name="Adhikari A."/>
            <person name="Zheng C.-J."/>
            <person name="Schuster L."/>
            <person name="Cowan T.M."/>
            <person name="Smanski M.J."/>
            <person name="Chevrette M.G."/>
            <person name="De Carvalho L.P.S."/>
            <person name="Shen B."/>
        </authorList>
    </citation>
    <scope>NUCLEOTIDE SEQUENCE [LARGE SCALE GENOMIC DNA]</scope>
    <source>
        <strain evidence="11 12">NPDC020863</strain>
    </source>
</reference>
<dbReference type="EC" id="3.4.-.-" evidence="11"/>
<feature type="compositionally biased region" description="Basic and acidic residues" evidence="7">
    <location>
        <begin position="141"/>
        <end position="150"/>
    </location>
</feature>
<feature type="domain" description="Inhibitor I9" evidence="10">
    <location>
        <begin position="54"/>
        <end position="124"/>
    </location>
</feature>
<evidence type="ECO:0000259" key="9">
    <source>
        <dbReference type="Pfam" id="PF00082"/>
    </source>
</evidence>
<dbReference type="CDD" id="cd04077">
    <property type="entry name" value="Peptidases_S8_PCSK9_ProteinaseK_like"/>
    <property type="match status" value="1"/>
</dbReference>
<dbReference type="PROSITE" id="PS00138">
    <property type="entry name" value="SUBTILASE_SER"/>
    <property type="match status" value="1"/>
</dbReference>
<dbReference type="InterPro" id="IPR050131">
    <property type="entry name" value="Peptidase_S8_subtilisin-like"/>
</dbReference>
<dbReference type="InterPro" id="IPR010259">
    <property type="entry name" value="S8pro/Inhibitor_I9"/>
</dbReference>
<dbReference type="Pfam" id="PF05922">
    <property type="entry name" value="Inhibitor_I9"/>
    <property type="match status" value="1"/>
</dbReference>
<feature type="active site" description="Charge relay system" evidence="5">
    <location>
        <position position="358"/>
    </location>
</feature>
<dbReference type="Pfam" id="PF00082">
    <property type="entry name" value="Peptidase_S8"/>
    <property type="match status" value="1"/>
</dbReference>
<feature type="compositionally biased region" description="Polar residues" evidence="7">
    <location>
        <begin position="126"/>
        <end position="136"/>
    </location>
</feature>
<dbReference type="InterPro" id="IPR023827">
    <property type="entry name" value="Peptidase_S8_Asp-AS"/>
</dbReference>
<feature type="chain" id="PRO_5046520714" evidence="8">
    <location>
        <begin position="33"/>
        <end position="412"/>
    </location>
</feature>
<feature type="region of interest" description="Disordered" evidence="7">
    <location>
        <begin position="126"/>
        <end position="156"/>
    </location>
</feature>
<comment type="caution">
    <text evidence="11">The sequence shown here is derived from an EMBL/GenBank/DDBJ whole genome shotgun (WGS) entry which is preliminary data.</text>
</comment>
<accession>A0ABW8M0D1</accession>
<comment type="similarity">
    <text evidence="1 5 6">Belongs to the peptidase S8 family.</text>
</comment>
<evidence type="ECO:0000256" key="3">
    <source>
        <dbReference type="ARBA" id="ARBA00022801"/>
    </source>
</evidence>
<proteinExistence type="inferred from homology"/>
<keyword evidence="2 5" id="KW-0645">Protease</keyword>
<dbReference type="EMBL" id="JBJDQH010000019">
    <property type="protein sequence ID" value="MFK4271640.1"/>
    <property type="molecule type" value="Genomic_DNA"/>
</dbReference>
<evidence type="ECO:0000256" key="5">
    <source>
        <dbReference type="PROSITE-ProRule" id="PRU01240"/>
    </source>
</evidence>
<organism evidence="11 12">
    <name type="scientific">Streptomyces milbemycinicus</name>
    <dbReference type="NCBI Taxonomy" id="476552"/>
    <lineage>
        <taxon>Bacteria</taxon>
        <taxon>Bacillati</taxon>
        <taxon>Actinomycetota</taxon>
        <taxon>Actinomycetes</taxon>
        <taxon>Kitasatosporales</taxon>
        <taxon>Streptomycetaceae</taxon>
        <taxon>Streptomyces</taxon>
    </lineage>
</organism>
<name>A0ABW8M0D1_9ACTN</name>
<keyword evidence="4 5" id="KW-0720">Serine protease</keyword>
<dbReference type="Proteomes" id="UP001620295">
    <property type="component" value="Unassembled WGS sequence"/>
</dbReference>
<keyword evidence="3 5" id="KW-0378">Hydrolase</keyword>
<protein>
    <submittedName>
        <fullName evidence="11">S8 family peptidase</fullName>
        <ecNumber evidence="11">3.4.-.-</ecNumber>
    </submittedName>
</protein>
<evidence type="ECO:0000259" key="10">
    <source>
        <dbReference type="Pfam" id="PF05922"/>
    </source>
</evidence>
<dbReference type="PRINTS" id="PR00723">
    <property type="entry name" value="SUBTILISIN"/>
</dbReference>
<dbReference type="PROSITE" id="PS00136">
    <property type="entry name" value="SUBTILASE_ASP"/>
    <property type="match status" value="1"/>
</dbReference>
<dbReference type="InterPro" id="IPR036852">
    <property type="entry name" value="Peptidase_S8/S53_dom_sf"/>
</dbReference>
<evidence type="ECO:0000256" key="2">
    <source>
        <dbReference type="ARBA" id="ARBA00022670"/>
    </source>
</evidence>
<keyword evidence="8" id="KW-0732">Signal</keyword>
<dbReference type="InterPro" id="IPR037045">
    <property type="entry name" value="S8pro/Inhibitor_I9_sf"/>
</dbReference>
<dbReference type="GO" id="GO:0016787">
    <property type="term" value="F:hydrolase activity"/>
    <property type="evidence" value="ECO:0007669"/>
    <property type="project" value="UniProtKB-KW"/>
</dbReference>
<dbReference type="RefSeq" id="WP_358628461.1">
    <property type="nucleotide sequence ID" value="NZ_JBFAEV010000001.1"/>
</dbReference>
<dbReference type="SUPFAM" id="SSF54897">
    <property type="entry name" value="Protease propeptides/inhibitors"/>
    <property type="match status" value="1"/>
</dbReference>
<dbReference type="InterPro" id="IPR015500">
    <property type="entry name" value="Peptidase_S8_subtilisin-rel"/>
</dbReference>
<evidence type="ECO:0000256" key="7">
    <source>
        <dbReference type="SAM" id="MobiDB-lite"/>
    </source>
</evidence>
<dbReference type="Gene3D" id="3.30.70.80">
    <property type="entry name" value="Peptidase S8 propeptide/proteinase inhibitor I9"/>
    <property type="match status" value="1"/>
</dbReference>